<evidence type="ECO:0000256" key="2">
    <source>
        <dbReference type="ARBA" id="ARBA00022692"/>
    </source>
</evidence>
<comment type="subcellular location">
    <subcellularLocation>
        <location evidence="1">Membrane</location>
        <topology evidence="1">Multi-pass membrane protein</topology>
    </subcellularLocation>
</comment>
<dbReference type="Gene3D" id="1.20.1250.20">
    <property type="entry name" value="MFS general substrate transporter like domains"/>
    <property type="match status" value="1"/>
</dbReference>
<feature type="region of interest" description="Disordered" evidence="5">
    <location>
        <begin position="1"/>
        <end position="30"/>
    </location>
</feature>
<feature type="transmembrane region" description="Helical" evidence="6">
    <location>
        <begin position="224"/>
        <end position="244"/>
    </location>
</feature>
<feature type="transmembrane region" description="Helical" evidence="6">
    <location>
        <begin position="161"/>
        <end position="182"/>
    </location>
</feature>
<feature type="transmembrane region" description="Helical" evidence="6">
    <location>
        <begin position="108"/>
        <end position="131"/>
    </location>
</feature>
<feature type="transmembrane region" description="Helical" evidence="6">
    <location>
        <begin position="434"/>
        <end position="459"/>
    </location>
</feature>
<keyword evidence="9" id="KW-1185">Reference proteome</keyword>
<evidence type="ECO:0000313" key="9">
    <source>
        <dbReference type="Proteomes" id="UP000829685"/>
    </source>
</evidence>
<keyword evidence="2 6" id="KW-0812">Transmembrane</keyword>
<organism evidence="8 9">
    <name type="scientific">Neoarthrinium moseri</name>
    <dbReference type="NCBI Taxonomy" id="1658444"/>
    <lineage>
        <taxon>Eukaryota</taxon>
        <taxon>Fungi</taxon>
        <taxon>Dikarya</taxon>
        <taxon>Ascomycota</taxon>
        <taxon>Pezizomycotina</taxon>
        <taxon>Sordariomycetes</taxon>
        <taxon>Xylariomycetidae</taxon>
        <taxon>Amphisphaeriales</taxon>
        <taxon>Apiosporaceae</taxon>
        <taxon>Neoarthrinium</taxon>
    </lineage>
</organism>
<gene>
    <name evidence="8" type="ORF">JX265_004671</name>
</gene>
<dbReference type="PROSITE" id="PS50850">
    <property type="entry name" value="MFS"/>
    <property type="match status" value="1"/>
</dbReference>
<dbReference type="InterPro" id="IPR011701">
    <property type="entry name" value="MFS"/>
</dbReference>
<accession>A0A9P9WQA3</accession>
<evidence type="ECO:0000313" key="8">
    <source>
        <dbReference type="EMBL" id="KAI1874463.1"/>
    </source>
</evidence>
<evidence type="ECO:0000256" key="6">
    <source>
        <dbReference type="SAM" id="Phobius"/>
    </source>
</evidence>
<proteinExistence type="predicted"/>
<comment type="caution">
    <text evidence="8">The sequence shown here is derived from an EMBL/GenBank/DDBJ whole genome shotgun (WGS) entry which is preliminary data.</text>
</comment>
<feature type="transmembrane region" description="Helical" evidence="6">
    <location>
        <begin position="356"/>
        <end position="377"/>
    </location>
</feature>
<dbReference type="InterPro" id="IPR036259">
    <property type="entry name" value="MFS_trans_sf"/>
</dbReference>
<dbReference type="GO" id="GO:0005886">
    <property type="term" value="C:plasma membrane"/>
    <property type="evidence" value="ECO:0007669"/>
    <property type="project" value="TreeGrafter"/>
</dbReference>
<dbReference type="Proteomes" id="UP000829685">
    <property type="component" value="Unassembled WGS sequence"/>
</dbReference>
<reference evidence="8" key="1">
    <citation type="submission" date="2021-03" db="EMBL/GenBank/DDBJ databases">
        <title>Revisited historic fungal species revealed as producer of novel bioactive compounds through whole genome sequencing and comparative genomics.</title>
        <authorList>
            <person name="Vignolle G.A."/>
            <person name="Hochenegger N."/>
            <person name="Mach R.L."/>
            <person name="Mach-Aigner A.R."/>
            <person name="Javad Rahimi M."/>
            <person name="Salim K.A."/>
            <person name="Chan C.M."/>
            <person name="Lim L.B.L."/>
            <person name="Cai F."/>
            <person name="Druzhinina I.S."/>
            <person name="U'Ren J.M."/>
            <person name="Derntl C."/>
        </authorList>
    </citation>
    <scope>NUCLEOTIDE SEQUENCE</scope>
    <source>
        <strain evidence="8">TUCIM 5799</strain>
    </source>
</reference>
<sequence>MSDASGTAKAQIETDIKGTRSSVETTSKGEVLPAENKLVDENGEIYLVPTPTTDKGDPLNWHPARKWAILAILMLWSSAALSIQAFLLNYIPSVAERFPDADAGQINLLVTIIMPMIAPGQLIFTPLAIAYGRRFSMLLANALLFASCIWGAFSTSYNSLLAARVVEGLAAGPTDCLVYVIVQEMSFVHERGTMIGALMGTQLALQLGLSIATNYMAVTTSFQAPFFMFAAISAFTLVGMFFIMPEVRYNRDGNSLLPRIKLSEYASFKKTLGTSGEYKPFTLARQLQPISPRVKGSPNHSVVWFFKRMGVYALSPIMWWNAGLNTIMCGSLLAASTYYAIMLVSEPWSWAPQNVGLINIGPVLMAALNWVLLGWGNDKVIFWLAKRNNGVNRPEHRLVVLIIPVITGIISSIGFGALAQNYLITNPGGDQPHWFSIVFLMSLYYQSFCGILEATLIYLANITSAEDSLAVMTLVAVIRDSASFGMGYGVVGFAESVGYLTSFSIYGMLTGVLGILGIPVYLYADRFRTKAGVAV</sequence>
<evidence type="ECO:0000256" key="3">
    <source>
        <dbReference type="ARBA" id="ARBA00022989"/>
    </source>
</evidence>
<feature type="transmembrane region" description="Helical" evidence="6">
    <location>
        <begin position="317"/>
        <end position="341"/>
    </location>
</feature>
<feature type="transmembrane region" description="Helical" evidence="6">
    <location>
        <begin position="67"/>
        <end position="88"/>
    </location>
</feature>
<dbReference type="PANTHER" id="PTHR23502:SF164">
    <property type="entry name" value="MAJOR FACILITATOR SUPERFAMILY (MFS) PROFILE DOMAIN-CONTAINING PROTEIN"/>
    <property type="match status" value="1"/>
</dbReference>
<name>A0A9P9WQA3_9PEZI</name>
<keyword evidence="3 6" id="KW-1133">Transmembrane helix</keyword>
<feature type="transmembrane region" description="Helical" evidence="6">
    <location>
        <begin position="471"/>
        <end position="491"/>
    </location>
</feature>
<feature type="transmembrane region" description="Helical" evidence="6">
    <location>
        <begin position="398"/>
        <end position="422"/>
    </location>
</feature>
<protein>
    <recommendedName>
        <fullName evidence="7">Major facilitator superfamily (MFS) profile domain-containing protein</fullName>
    </recommendedName>
</protein>
<dbReference type="GO" id="GO:0022857">
    <property type="term" value="F:transmembrane transporter activity"/>
    <property type="evidence" value="ECO:0007669"/>
    <property type="project" value="InterPro"/>
</dbReference>
<evidence type="ECO:0000256" key="5">
    <source>
        <dbReference type="SAM" id="MobiDB-lite"/>
    </source>
</evidence>
<feature type="compositionally biased region" description="Polar residues" evidence="5">
    <location>
        <begin position="19"/>
        <end position="28"/>
    </location>
</feature>
<dbReference type="SUPFAM" id="SSF103473">
    <property type="entry name" value="MFS general substrate transporter"/>
    <property type="match status" value="1"/>
</dbReference>
<dbReference type="EMBL" id="JAFIMR010000009">
    <property type="protein sequence ID" value="KAI1874463.1"/>
    <property type="molecule type" value="Genomic_DNA"/>
</dbReference>
<feature type="domain" description="Major facilitator superfamily (MFS) profile" evidence="7">
    <location>
        <begin position="68"/>
        <end position="535"/>
    </location>
</feature>
<dbReference type="AlphaFoldDB" id="A0A9P9WQA3"/>
<evidence type="ECO:0000256" key="1">
    <source>
        <dbReference type="ARBA" id="ARBA00004141"/>
    </source>
</evidence>
<feature type="transmembrane region" description="Helical" evidence="6">
    <location>
        <begin position="503"/>
        <end position="524"/>
    </location>
</feature>
<dbReference type="PANTHER" id="PTHR23502">
    <property type="entry name" value="MAJOR FACILITATOR SUPERFAMILY"/>
    <property type="match status" value="1"/>
</dbReference>
<feature type="transmembrane region" description="Helical" evidence="6">
    <location>
        <begin position="194"/>
        <end position="218"/>
    </location>
</feature>
<dbReference type="Pfam" id="PF07690">
    <property type="entry name" value="MFS_1"/>
    <property type="match status" value="1"/>
</dbReference>
<evidence type="ECO:0000256" key="4">
    <source>
        <dbReference type="ARBA" id="ARBA00023136"/>
    </source>
</evidence>
<keyword evidence="4 6" id="KW-0472">Membrane</keyword>
<evidence type="ECO:0000259" key="7">
    <source>
        <dbReference type="PROSITE" id="PS50850"/>
    </source>
</evidence>
<dbReference type="InterPro" id="IPR020846">
    <property type="entry name" value="MFS_dom"/>
</dbReference>
<feature type="transmembrane region" description="Helical" evidence="6">
    <location>
        <begin position="138"/>
        <end position="155"/>
    </location>
</feature>